<protein>
    <submittedName>
        <fullName evidence="1">1,2-phenylacetyl-CoA epoxidase subunit PaaC</fullName>
        <ecNumber evidence="1">1.14.13.149</ecNumber>
    </submittedName>
</protein>
<dbReference type="InterPro" id="IPR012347">
    <property type="entry name" value="Ferritin-like"/>
</dbReference>
<dbReference type="NCBIfam" id="TIGR02158">
    <property type="entry name" value="PA_CoA_Oxy3"/>
    <property type="match status" value="1"/>
</dbReference>
<accession>A0ABD5ZJ60</accession>
<dbReference type="Proteomes" id="UP001596481">
    <property type="component" value="Unassembled WGS sequence"/>
</dbReference>
<dbReference type="InterPro" id="IPR009078">
    <property type="entry name" value="Ferritin-like_SF"/>
</dbReference>
<sequence length="275" mass="31794">MVAKIQPEDLTDTQQAALEELLFRLADDEYVQGERLIEWQIYAPTLESDLALANIAQDEFGHARLWYDLLQELGYSESEVLWERPADEFRHSTLVELPFEEGDWADVIVRSYLYDAAERLRLESLTETSYAPLADRVGKALSEERYHLENAQNWLDRLCEGDGESRGRVQAAVERLFPHALSLFAEPEYEGELMESGFQTVSTSDLRVEWLDTVIPYLESLGLDVPDPEEVERPTARGRDGTHTDHWFELAEDFRRTYNEIDKPEPARIGRERKA</sequence>
<dbReference type="InterPro" id="IPR007814">
    <property type="entry name" value="PaaA_PaaC"/>
</dbReference>
<dbReference type="GO" id="GO:0097266">
    <property type="term" value="F:phenylacetyl-CoA 1,2-epoxidase activity"/>
    <property type="evidence" value="ECO:0007669"/>
    <property type="project" value="UniProtKB-EC"/>
</dbReference>
<dbReference type="PANTHER" id="PTHR30458">
    <property type="entry name" value="PHENYLACETIC ACID DEGRADATION PROTEIN PAA"/>
    <property type="match status" value="1"/>
</dbReference>
<dbReference type="InterPro" id="IPR052703">
    <property type="entry name" value="Aromatic_CoA_ox/epox"/>
</dbReference>
<keyword evidence="2" id="KW-1185">Reference proteome</keyword>
<dbReference type="AlphaFoldDB" id="A0ABD5ZJ60"/>
<dbReference type="EMBL" id="JBHTAA010000015">
    <property type="protein sequence ID" value="MFC7205350.1"/>
    <property type="molecule type" value="Genomic_DNA"/>
</dbReference>
<dbReference type="InterPro" id="IPR011882">
    <property type="entry name" value="PaaC"/>
</dbReference>
<dbReference type="SUPFAM" id="SSF47240">
    <property type="entry name" value="Ferritin-like"/>
    <property type="match status" value="1"/>
</dbReference>
<dbReference type="PANTHER" id="PTHR30458:SF0">
    <property type="entry name" value="1,2-PHENYLACETYL-COA EPOXIDASE, SUBUNIT C"/>
    <property type="match status" value="1"/>
</dbReference>
<keyword evidence="1" id="KW-0560">Oxidoreductase</keyword>
<organism evidence="1 2">
    <name type="scientific">Haloferax namakaokahaiae</name>
    <dbReference type="NCBI Taxonomy" id="1748331"/>
    <lineage>
        <taxon>Archaea</taxon>
        <taxon>Methanobacteriati</taxon>
        <taxon>Methanobacteriota</taxon>
        <taxon>Stenosarchaea group</taxon>
        <taxon>Halobacteria</taxon>
        <taxon>Halobacteriales</taxon>
        <taxon>Haloferacaceae</taxon>
        <taxon>Haloferax</taxon>
    </lineage>
</organism>
<gene>
    <name evidence="1" type="primary">paaC</name>
    <name evidence="1" type="ORF">ACFQJC_17710</name>
</gene>
<reference evidence="1 2" key="1">
    <citation type="journal article" date="2019" name="Int. J. Syst. Evol. Microbiol.">
        <title>The Global Catalogue of Microorganisms (GCM) 10K type strain sequencing project: providing services to taxonomists for standard genome sequencing and annotation.</title>
        <authorList>
            <consortium name="The Broad Institute Genomics Platform"/>
            <consortium name="The Broad Institute Genome Sequencing Center for Infectious Disease"/>
            <person name="Wu L."/>
            <person name="Ma J."/>
        </authorList>
    </citation>
    <scope>NUCLEOTIDE SEQUENCE [LARGE SCALE GENOMIC DNA]</scope>
    <source>
        <strain evidence="1 2">DSM 29988</strain>
    </source>
</reference>
<dbReference type="EC" id="1.14.13.149" evidence="1"/>
<evidence type="ECO:0000313" key="2">
    <source>
        <dbReference type="Proteomes" id="UP001596481"/>
    </source>
</evidence>
<proteinExistence type="predicted"/>
<dbReference type="Pfam" id="PF05138">
    <property type="entry name" value="PaaA_PaaC"/>
    <property type="match status" value="1"/>
</dbReference>
<name>A0ABD5ZJ60_9EURY</name>
<dbReference type="Gene3D" id="1.20.1260.10">
    <property type="match status" value="1"/>
</dbReference>
<comment type="caution">
    <text evidence="1">The sequence shown here is derived from an EMBL/GenBank/DDBJ whole genome shotgun (WGS) entry which is preliminary data.</text>
</comment>
<evidence type="ECO:0000313" key="1">
    <source>
        <dbReference type="EMBL" id="MFC7205350.1"/>
    </source>
</evidence>
<dbReference type="RefSeq" id="WP_390225960.1">
    <property type="nucleotide sequence ID" value="NZ_JBHTAA010000015.1"/>
</dbReference>